<dbReference type="InterPro" id="IPR053248">
    <property type="entry name" value="Zinc_finger_MYND_domain"/>
</dbReference>
<feature type="non-terminal residue" evidence="1">
    <location>
        <position position="1"/>
    </location>
</feature>
<reference evidence="2" key="2">
    <citation type="journal article" date="2014" name="Science">
        <title>Comparative genomics reveals insights into avian genome evolution and adaptation.</title>
        <authorList>
            <consortium name="Avian Genome Consortium"/>
            <person name="Zhang G."/>
            <person name="Li C."/>
            <person name="Li Q."/>
            <person name="Li B."/>
            <person name="Larkin D.M."/>
            <person name="Lee C."/>
            <person name="Storz J.F."/>
            <person name="Antunes A."/>
            <person name="Greenwold M.J."/>
            <person name="Meredith R.W."/>
            <person name="Odeen A."/>
            <person name="Cui J."/>
            <person name="Zhou Q."/>
            <person name="Xu L."/>
            <person name="Pan H."/>
            <person name="Wang Z."/>
            <person name="Jin L."/>
            <person name="Zhang P."/>
            <person name="Hu H."/>
            <person name="Yang W."/>
            <person name="Hu J."/>
            <person name="Xiao J."/>
            <person name="Yang Z."/>
            <person name="Liu Y."/>
            <person name="Xie Q."/>
            <person name="Yu H."/>
            <person name="Lian J."/>
            <person name="Wen P."/>
            <person name="Zhang F."/>
            <person name="Li H."/>
            <person name="Zeng Y."/>
            <person name="Xiong Z."/>
            <person name="Liu S."/>
            <person name="Zhou L."/>
            <person name="Huang Z."/>
            <person name="An N."/>
            <person name="Wang J."/>
            <person name="Zheng Q."/>
            <person name="Xiong Y."/>
            <person name="Wang G."/>
            <person name="Wang B."/>
            <person name="Wang J."/>
            <person name="Fan Y."/>
            <person name="da Fonseca R.R."/>
            <person name="Alfaro-Nunez A."/>
            <person name="Schubert M."/>
            <person name="Orlando L."/>
            <person name="Mourier T."/>
            <person name="Howard J.T."/>
            <person name="Ganapathy G."/>
            <person name="Pfenning A."/>
            <person name="Whitney O."/>
            <person name="Rivas M.V."/>
            <person name="Hara E."/>
            <person name="Smith J."/>
            <person name="Farre M."/>
            <person name="Narayan J."/>
            <person name="Slavov G."/>
            <person name="Romanov M.N."/>
            <person name="Borges R."/>
            <person name="Machado J.P."/>
            <person name="Khan I."/>
            <person name="Springer M.S."/>
            <person name="Gatesy J."/>
            <person name="Hoffmann F.G."/>
            <person name="Opazo J.C."/>
            <person name="Hastad O."/>
            <person name="Sawyer R.H."/>
            <person name="Kim H."/>
            <person name="Kim K.W."/>
            <person name="Kim H.J."/>
            <person name="Cho S."/>
            <person name="Li N."/>
            <person name="Huang Y."/>
            <person name="Bruford M.W."/>
            <person name="Zhan X."/>
            <person name="Dixon A."/>
            <person name="Bertelsen M.F."/>
            <person name="Derryberry E."/>
            <person name="Warren W."/>
            <person name="Wilson R.K."/>
            <person name="Li S."/>
            <person name="Ray D.A."/>
            <person name="Green R.E."/>
            <person name="O'Brien S.J."/>
            <person name="Griffin D."/>
            <person name="Johnson W.E."/>
            <person name="Haussler D."/>
            <person name="Ryder O.A."/>
            <person name="Willerslev E."/>
            <person name="Graves G.R."/>
            <person name="Alstrom P."/>
            <person name="Fjeldsa J."/>
            <person name="Mindell D.P."/>
            <person name="Edwards S.V."/>
            <person name="Braun E.L."/>
            <person name="Rahbek C."/>
            <person name="Burt D.W."/>
            <person name="Houde P."/>
            <person name="Zhang Y."/>
            <person name="Yang H."/>
            <person name="Wang J."/>
            <person name="Jarvis E.D."/>
            <person name="Gilbert M.T."/>
            <person name="Wang J."/>
        </authorList>
    </citation>
    <scope>NUCLEOTIDE SEQUENCE [LARGE SCALE GENOMIC DNA]</scope>
</reference>
<protein>
    <submittedName>
        <fullName evidence="1">Zinc finger MYND domain-containing protein 12</fullName>
    </submittedName>
</protein>
<evidence type="ECO:0000313" key="2">
    <source>
        <dbReference type="Proteomes" id="UP000031515"/>
    </source>
</evidence>
<dbReference type="EMBL" id="KN126319">
    <property type="protein sequence ID" value="KFU88811.1"/>
    <property type="molecule type" value="Genomic_DNA"/>
</dbReference>
<name>A0A093DHS8_CHAPE</name>
<proteinExistence type="predicted"/>
<dbReference type="PANTHER" id="PTHR46533">
    <property type="entry name" value="ZINC FINGER MYND DOMAIN-CONTAINING PROTEIN 12"/>
    <property type="match status" value="1"/>
</dbReference>
<accession>A0A093DHS8</accession>
<dbReference type="Proteomes" id="UP000031515">
    <property type="component" value="Unassembled WGS sequence"/>
</dbReference>
<organism evidence="1 2">
    <name type="scientific">Chaetura pelagica</name>
    <name type="common">Chimney swift</name>
    <name type="synonym">Hirundo pelagica</name>
    <dbReference type="NCBI Taxonomy" id="8897"/>
    <lineage>
        <taxon>Eukaryota</taxon>
        <taxon>Metazoa</taxon>
        <taxon>Chordata</taxon>
        <taxon>Craniata</taxon>
        <taxon>Vertebrata</taxon>
        <taxon>Euteleostomi</taxon>
        <taxon>Archelosauria</taxon>
        <taxon>Archosauria</taxon>
        <taxon>Dinosauria</taxon>
        <taxon>Saurischia</taxon>
        <taxon>Theropoda</taxon>
        <taxon>Coelurosauria</taxon>
        <taxon>Aves</taxon>
        <taxon>Neognathae</taxon>
        <taxon>Neoaves</taxon>
        <taxon>Strisores</taxon>
        <taxon>Apodiformes</taxon>
        <taxon>Apodidae</taxon>
        <taxon>Apodinae</taxon>
        <taxon>Chaetura</taxon>
    </lineage>
</organism>
<dbReference type="AlphaFoldDB" id="A0A093DHS8"/>
<evidence type="ECO:0000313" key="1">
    <source>
        <dbReference type="EMBL" id="KFU88811.1"/>
    </source>
</evidence>
<reference evidence="1 2" key="1">
    <citation type="submission" date="2013-08" db="EMBL/GenBank/DDBJ databases">
        <title>Genome evolution of avian class.</title>
        <authorList>
            <person name="Zhang G."/>
            <person name="Li C."/>
        </authorList>
    </citation>
    <scope>NUCLEOTIDE SEQUENCE [LARGE SCALE GENOMIC DNA]</scope>
    <source>
        <strain evidence="1">M959</strain>
    </source>
</reference>
<sequence length="329" mass="36562">DVDHQKADWVSIHKEICQLLIPIQTPLPFLLTENERKQRREQLVERQKHVLGLVQRRAQGLVWEGRHPEAIPAALQAVRLGAEVHGSDSVQLVPSYLLLAEASTGAGCLQEASKYLSQAEWIVLSTPSCSDAVRSQVQRALGLFCVAEGNLDQALHHLANDVYLASSTFGLRSLEVSGGYFHMANIFSRQNKLDIANSLYTEVTAICHSWLLSLVQAQEQILQAEPETSPFAEDREVSGDQMSEAQQEEAARVLGVVLGVREQAPKQQPGETSRVLHALAMLWYLSRDFSKAREMGLKALDLVKQLPHQESLEHIGRLLKLINSQPSCT</sequence>
<dbReference type="InterPro" id="IPR011990">
    <property type="entry name" value="TPR-like_helical_dom_sf"/>
</dbReference>
<feature type="non-terminal residue" evidence="1">
    <location>
        <position position="329"/>
    </location>
</feature>
<dbReference type="PANTHER" id="PTHR46533:SF1">
    <property type="entry name" value="ZINC FINGER MYND DOMAIN-CONTAINING PROTEIN 12"/>
    <property type="match status" value="1"/>
</dbReference>
<gene>
    <name evidence="1" type="ORF">M959_11070</name>
</gene>
<dbReference type="SUPFAM" id="SSF48452">
    <property type="entry name" value="TPR-like"/>
    <property type="match status" value="1"/>
</dbReference>
<keyword evidence="2" id="KW-1185">Reference proteome</keyword>
<dbReference type="Gene3D" id="1.25.40.10">
    <property type="entry name" value="Tetratricopeptide repeat domain"/>
    <property type="match status" value="1"/>
</dbReference>